<evidence type="ECO:0000313" key="2">
    <source>
        <dbReference type="EMBL" id="SEE74575.1"/>
    </source>
</evidence>
<dbReference type="Gene3D" id="3.90.1200.10">
    <property type="match status" value="1"/>
</dbReference>
<dbReference type="GO" id="GO:0016301">
    <property type="term" value="F:kinase activity"/>
    <property type="evidence" value="ECO:0007669"/>
    <property type="project" value="UniProtKB-KW"/>
</dbReference>
<dbReference type="InterPro" id="IPR011009">
    <property type="entry name" value="Kinase-like_dom_sf"/>
</dbReference>
<evidence type="ECO:0000313" key="3">
    <source>
        <dbReference type="Proteomes" id="UP000181980"/>
    </source>
</evidence>
<feature type="domain" description="Aminoglycoside phosphotransferase" evidence="1">
    <location>
        <begin position="38"/>
        <end position="256"/>
    </location>
</feature>
<keyword evidence="3" id="KW-1185">Reference proteome</keyword>
<dbReference type="InterPro" id="IPR002575">
    <property type="entry name" value="Aminoglycoside_PTrfase"/>
</dbReference>
<dbReference type="STRING" id="561176.SAMN04488561_2521"/>
<dbReference type="AlphaFoldDB" id="A0A1H5LC25"/>
<organism evidence="2 3">
    <name type="scientific">Jiangella alba</name>
    <dbReference type="NCBI Taxonomy" id="561176"/>
    <lineage>
        <taxon>Bacteria</taxon>
        <taxon>Bacillati</taxon>
        <taxon>Actinomycetota</taxon>
        <taxon>Actinomycetes</taxon>
        <taxon>Jiangellales</taxon>
        <taxon>Jiangellaceae</taxon>
        <taxon>Jiangella</taxon>
    </lineage>
</organism>
<accession>A0A1H5LC25</accession>
<evidence type="ECO:0000259" key="1">
    <source>
        <dbReference type="Pfam" id="PF01636"/>
    </source>
</evidence>
<gene>
    <name evidence="2" type="ORF">SAMN04488561_2521</name>
</gene>
<keyword evidence="2" id="KW-0418">Kinase</keyword>
<dbReference type="Pfam" id="PF01636">
    <property type="entry name" value="APH"/>
    <property type="match status" value="1"/>
</dbReference>
<dbReference type="RefSeq" id="WP_069115068.1">
    <property type="nucleotide sequence ID" value="NZ_FNUC01000003.1"/>
</dbReference>
<dbReference type="SUPFAM" id="SSF56112">
    <property type="entry name" value="Protein kinase-like (PK-like)"/>
    <property type="match status" value="1"/>
</dbReference>
<dbReference type="PANTHER" id="PTHR21310">
    <property type="entry name" value="AMINOGLYCOSIDE PHOSPHOTRANSFERASE-RELATED-RELATED"/>
    <property type="match status" value="1"/>
</dbReference>
<dbReference type="EMBL" id="FNUC01000003">
    <property type="protein sequence ID" value="SEE74575.1"/>
    <property type="molecule type" value="Genomic_DNA"/>
</dbReference>
<protein>
    <submittedName>
        <fullName evidence="2">Predicted kinase, aminoglycoside phosphotransferase (APT) family</fullName>
    </submittedName>
</protein>
<dbReference type="InterPro" id="IPR051678">
    <property type="entry name" value="AGP_Transferase"/>
</dbReference>
<reference evidence="3" key="1">
    <citation type="submission" date="2016-10" db="EMBL/GenBank/DDBJ databases">
        <authorList>
            <person name="Varghese N."/>
            <person name="Submissions S."/>
        </authorList>
    </citation>
    <scope>NUCLEOTIDE SEQUENCE [LARGE SCALE GENOMIC DNA]</scope>
    <source>
        <strain evidence="3">DSM 45237</strain>
    </source>
</reference>
<proteinExistence type="predicted"/>
<keyword evidence="2" id="KW-0808">Transferase</keyword>
<sequence length="314" mass="34501">MTDSDWRDGGFRQRRPSEEALAWAAASMGRGSRIVGYRRLTGGVSSAVHRLTVERLGKRTFVVLRQYPGGLGLQEALEQEIANLRLVAGSGLPVPNVLDADVAGTSTGGEPSLLMTRLPGQVDLNPAEPRSWMTTIAELAVLLHSLDLPAKAFRPWTDSWIAPLDGFQVPVGAQQPAVWKAAFDVMAAPPPADTAVFLHGDLLPVNLLWSRGKITGLTDWNGVHRGSRAIDVGHCRRYLAALYSPEWSEQLRSLYESIAGVTLDPWWDLYALLHHDDSQPKWIRRQVAGRRPVDVPGMTSRVEVALETALRRLG</sequence>
<dbReference type="Proteomes" id="UP000181980">
    <property type="component" value="Unassembled WGS sequence"/>
</dbReference>
<name>A0A1H5LC25_9ACTN</name>
<dbReference type="OrthoDB" id="4706173at2"/>